<gene>
    <name evidence="2" type="ORF">KIN20_005323</name>
</gene>
<feature type="compositionally biased region" description="Polar residues" evidence="1">
    <location>
        <begin position="53"/>
        <end position="63"/>
    </location>
</feature>
<sequence length="72" mass="7961">MKEKGSFFTIFLSTDFELLIELTSSPQYESGFDQRPTPMSLTYSVTMDQSHVNTNADDVSSDCNGGKASVKQ</sequence>
<dbReference type="Proteomes" id="UP001196413">
    <property type="component" value="Unassembled WGS sequence"/>
</dbReference>
<reference evidence="2" key="1">
    <citation type="submission" date="2021-06" db="EMBL/GenBank/DDBJ databases">
        <title>Parelaphostrongylus tenuis whole genome reference sequence.</title>
        <authorList>
            <person name="Garwood T.J."/>
            <person name="Larsen P.A."/>
            <person name="Fountain-Jones N.M."/>
            <person name="Garbe J.R."/>
            <person name="Macchietto M.G."/>
            <person name="Kania S.A."/>
            <person name="Gerhold R.W."/>
            <person name="Richards J.E."/>
            <person name="Wolf T.M."/>
        </authorList>
    </citation>
    <scope>NUCLEOTIDE SEQUENCE</scope>
    <source>
        <strain evidence="2">MNPRO001-30</strain>
        <tissue evidence="2">Meninges</tissue>
    </source>
</reference>
<organism evidence="2 3">
    <name type="scientific">Parelaphostrongylus tenuis</name>
    <name type="common">Meningeal worm</name>
    <dbReference type="NCBI Taxonomy" id="148309"/>
    <lineage>
        <taxon>Eukaryota</taxon>
        <taxon>Metazoa</taxon>
        <taxon>Ecdysozoa</taxon>
        <taxon>Nematoda</taxon>
        <taxon>Chromadorea</taxon>
        <taxon>Rhabditida</taxon>
        <taxon>Rhabditina</taxon>
        <taxon>Rhabditomorpha</taxon>
        <taxon>Strongyloidea</taxon>
        <taxon>Metastrongylidae</taxon>
        <taxon>Parelaphostrongylus</taxon>
    </lineage>
</organism>
<accession>A0AAD5M325</accession>
<dbReference type="EMBL" id="JAHQIW010000721">
    <property type="protein sequence ID" value="KAJ1349703.1"/>
    <property type="molecule type" value="Genomic_DNA"/>
</dbReference>
<dbReference type="AlphaFoldDB" id="A0AAD5M325"/>
<feature type="region of interest" description="Disordered" evidence="1">
    <location>
        <begin position="53"/>
        <end position="72"/>
    </location>
</feature>
<evidence type="ECO:0000256" key="1">
    <source>
        <dbReference type="SAM" id="MobiDB-lite"/>
    </source>
</evidence>
<comment type="caution">
    <text evidence="2">The sequence shown here is derived from an EMBL/GenBank/DDBJ whole genome shotgun (WGS) entry which is preliminary data.</text>
</comment>
<evidence type="ECO:0000313" key="3">
    <source>
        <dbReference type="Proteomes" id="UP001196413"/>
    </source>
</evidence>
<protein>
    <submittedName>
        <fullName evidence="2">Uncharacterized protein</fullName>
    </submittedName>
</protein>
<proteinExistence type="predicted"/>
<keyword evidence="3" id="KW-1185">Reference proteome</keyword>
<evidence type="ECO:0000313" key="2">
    <source>
        <dbReference type="EMBL" id="KAJ1349703.1"/>
    </source>
</evidence>
<name>A0AAD5M325_PARTN</name>